<feature type="transmembrane region" description="Helical" evidence="1">
    <location>
        <begin position="48"/>
        <end position="65"/>
    </location>
</feature>
<evidence type="ECO:0000313" key="2">
    <source>
        <dbReference type="EMBL" id="KAK9508517.1"/>
    </source>
</evidence>
<keyword evidence="1" id="KW-0472">Membrane</keyword>
<keyword evidence="3" id="KW-1185">Reference proteome</keyword>
<keyword evidence="1" id="KW-1133">Transmembrane helix</keyword>
<dbReference type="EMBL" id="JAPXFL010000003">
    <property type="protein sequence ID" value="KAK9508517.1"/>
    <property type="molecule type" value="Genomic_DNA"/>
</dbReference>
<reference evidence="2 3" key="1">
    <citation type="submission" date="2022-12" db="EMBL/GenBank/DDBJ databases">
        <title>Chromosome-level genome assembly of true bugs.</title>
        <authorList>
            <person name="Ma L."/>
            <person name="Li H."/>
        </authorList>
    </citation>
    <scope>NUCLEOTIDE SEQUENCE [LARGE SCALE GENOMIC DNA]</scope>
    <source>
        <strain evidence="2">Lab_2022b</strain>
    </source>
</reference>
<evidence type="ECO:0000313" key="3">
    <source>
        <dbReference type="Proteomes" id="UP001461498"/>
    </source>
</evidence>
<protein>
    <submittedName>
        <fullName evidence="2">Uncharacterized protein</fullName>
    </submittedName>
</protein>
<keyword evidence="1" id="KW-0812">Transmembrane</keyword>
<proteinExistence type="predicted"/>
<feature type="transmembrane region" description="Helical" evidence="1">
    <location>
        <begin position="12"/>
        <end position="33"/>
    </location>
</feature>
<dbReference type="Proteomes" id="UP001461498">
    <property type="component" value="Unassembled WGS sequence"/>
</dbReference>
<comment type="caution">
    <text evidence="2">The sequence shown here is derived from an EMBL/GenBank/DDBJ whole genome shotgun (WGS) entry which is preliminary data.</text>
</comment>
<accession>A0AAW1DDK8</accession>
<evidence type="ECO:0000256" key="1">
    <source>
        <dbReference type="SAM" id="Phobius"/>
    </source>
</evidence>
<name>A0AAW1DDK8_9HEMI</name>
<sequence length="66" mass="7586">MGSSKRIEVEILGWVKFIFDMACGVLITVYYIIKEFVEMILKTKSKSLAGKHVLVSIICFTFLSFY</sequence>
<dbReference type="AlphaFoldDB" id="A0AAW1DDK8"/>
<organism evidence="2 3">
    <name type="scientific">Rhynocoris fuscipes</name>
    <dbReference type="NCBI Taxonomy" id="488301"/>
    <lineage>
        <taxon>Eukaryota</taxon>
        <taxon>Metazoa</taxon>
        <taxon>Ecdysozoa</taxon>
        <taxon>Arthropoda</taxon>
        <taxon>Hexapoda</taxon>
        <taxon>Insecta</taxon>
        <taxon>Pterygota</taxon>
        <taxon>Neoptera</taxon>
        <taxon>Paraneoptera</taxon>
        <taxon>Hemiptera</taxon>
        <taxon>Heteroptera</taxon>
        <taxon>Panheteroptera</taxon>
        <taxon>Cimicomorpha</taxon>
        <taxon>Reduviidae</taxon>
        <taxon>Harpactorinae</taxon>
        <taxon>Harpactorini</taxon>
        <taxon>Rhynocoris</taxon>
    </lineage>
</organism>
<gene>
    <name evidence="2" type="ORF">O3M35_006057</name>
</gene>